<dbReference type="RefSeq" id="WP_061429662.1">
    <property type="nucleotide sequence ID" value="NZ_CATNZX010000001.1"/>
</dbReference>
<evidence type="ECO:0000313" key="2">
    <source>
        <dbReference type="Proteomes" id="UP000070260"/>
    </source>
</evidence>
<dbReference type="Proteomes" id="UP000070260">
    <property type="component" value="Plasmid pJFP838A"/>
</dbReference>
<dbReference type="PATRIC" id="fig|1502.177.peg.3347"/>
<dbReference type="SUPFAM" id="SSF143100">
    <property type="entry name" value="TTHA1013/TTHA0281-like"/>
    <property type="match status" value="1"/>
</dbReference>
<sequence>MGKNELIKNLKVSISFDKRKKSYLGYIGELDCFSYGSTVKEAYNNAIEVAKYLIDNLDRFANVGINILNK</sequence>
<keyword evidence="1" id="KW-0614">Plasmid</keyword>
<dbReference type="AlphaFoldDB" id="A0A140GR97"/>
<name>A0A140GR97_CLOPF</name>
<gene>
    <name evidence="1" type="ORF">JFP838_pA0140</name>
</gene>
<geneLocation type="plasmid" evidence="1 2">
    <name>pJFP838A</name>
</geneLocation>
<accession>A0A140GR97</accession>
<dbReference type="EMBL" id="CP013615">
    <property type="protein sequence ID" value="AMN31056.1"/>
    <property type="molecule type" value="Genomic_DNA"/>
</dbReference>
<evidence type="ECO:0000313" key="1">
    <source>
        <dbReference type="EMBL" id="AMN31056.1"/>
    </source>
</evidence>
<reference evidence="1 2" key="1">
    <citation type="journal article" date="2016" name="PLoS ONE">
        <title>Plasmid Characterization and Chromosome Analysis of Two netF+ Clostridium perfringens Isolates Associated with Foal and Canine Necrotizing Enteritis.</title>
        <authorList>
            <person name="Mehdizadeh Gohari I."/>
            <person name="Kropinski A.M."/>
            <person name="Weese S.J."/>
            <person name="Parreira V.R."/>
            <person name="Whitehead A.E."/>
            <person name="Boerlin P."/>
            <person name="Prescott J.F."/>
        </authorList>
    </citation>
    <scope>NUCLEOTIDE SEQUENCE [LARGE SCALE GENOMIC DNA]</scope>
    <source>
        <strain evidence="1 2">JP838</strain>
        <plasmid evidence="2">Plasmid pJFP838A</plasmid>
    </source>
</reference>
<organism evidence="1 2">
    <name type="scientific">Clostridium perfringens</name>
    <dbReference type="NCBI Taxonomy" id="1502"/>
    <lineage>
        <taxon>Bacteria</taxon>
        <taxon>Bacillati</taxon>
        <taxon>Bacillota</taxon>
        <taxon>Clostridia</taxon>
        <taxon>Eubacteriales</taxon>
        <taxon>Clostridiaceae</taxon>
        <taxon>Clostridium</taxon>
    </lineage>
</organism>
<protein>
    <submittedName>
        <fullName evidence="1">Putative ligand binding protein</fullName>
    </submittedName>
</protein>
<dbReference type="InterPro" id="IPR035069">
    <property type="entry name" value="TTHA1013/TTHA0281-like"/>
</dbReference>
<proteinExistence type="predicted"/>